<dbReference type="GeneID" id="38135870"/>
<gene>
    <name evidence="2" type="ORF">BDQ94DRAFT_150118</name>
</gene>
<protein>
    <submittedName>
        <fullName evidence="2">Uncharacterized protein</fullName>
    </submittedName>
</protein>
<reference evidence="2 3" key="1">
    <citation type="submission" date="2018-07" db="EMBL/GenBank/DDBJ databases">
        <title>The genomes of Aspergillus section Nigri reveals drivers in fungal speciation.</title>
        <authorList>
            <consortium name="DOE Joint Genome Institute"/>
            <person name="Vesth T.C."/>
            <person name="Nybo J."/>
            <person name="Theobald S."/>
            <person name="Brandl J."/>
            <person name="Frisvad J.C."/>
            <person name="Nielsen K.F."/>
            <person name="Lyhne E.K."/>
            <person name="Kogle M.E."/>
            <person name="Kuo A."/>
            <person name="Riley R."/>
            <person name="Clum A."/>
            <person name="Nolan M."/>
            <person name="Lipzen A."/>
            <person name="Salamov A."/>
            <person name="Henrissat B."/>
            <person name="Wiebenga A."/>
            <person name="De vries R.P."/>
            <person name="Grigoriev I.V."/>
            <person name="Mortensen U.H."/>
            <person name="Andersen M.R."/>
            <person name="Baker S.E."/>
        </authorList>
    </citation>
    <scope>NUCLEOTIDE SEQUENCE [LARGE SCALE GENOMIC DNA]</scope>
    <source>
        <strain evidence="2 3">CBS 139.54b</strain>
    </source>
</reference>
<organism evidence="2 3">
    <name type="scientific">Aspergillus welwitschiae</name>
    <dbReference type="NCBI Taxonomy" id="1341132"/>
    <lineage>
        <taxon>Eukaryota</taxon>
        <taxon>Fungi</taxon>
        <taxon>Dikarya</taxon>
        <taxon>Ascomycota</taxon>
        <taxon>Pezizomycotina</taxon>
        <taxon>Eurotiomycetes</taxon>
        <taxon>Eurotiomycetidae</taxon>
        <taxon>Eurotiales</taxon>
        <taxon>Aspergillaceae</taxon>
        <taxon>Aspergillus</taxon>
        <taxon>Aspergillus subgen. Circumdati</taxon>
    </lineage>
</organism>
<sequence length="95" mass="10813">MPAGGCSRCTGITFLRGFRWVDVSFKLVWRLSTKALATIYYSTWMDHAEPGSEDARTGNQASPERELRTRSRLGLYAWRSSRTQRVSSLQLPLTD</sequence>
<keyword evidence="3" id="KW-1185">Reference proteome</keyword>
<dbReference type="AlphaFoldDB" id="A0A3F3PRQ8"/>
<evidence type="ECO:0000313" key="2">
    <source>
        <dbReference type="EMBL" id="RDH29625.1"/>
    </source>
</evidence>
<feature type="region of interest" description="Disordered" evidence="1">
    <location>
        <begin position="48"/>
        <end position="68"/>
    </location>
</feature>
<evidence type="ECO:0000313" key="3">
    <source>
        <dbReference type="Proteomes" id="UP000253729"/>
    </source>
</evidence>
<accession>A0A3F3PRQ8</accession>
<dbReference type="RefSeq" id="XP_026622647.1">
    <property type="nucleotide sequence ID" value="XM_026767514.1"/>
</dbReference>
<proteinExistence type="predicted"/>
<dbReference type="Proteomes" id="UP000253729">
    <property type="component" value="Unassembled WGS sequence"/>
</dbReference>
<name>A0A3F3PRQ8_9EURO</name>
<dbReference type="EMBL" id="KZ852066">
    <property type="protein sequence ID" value="RDH29625.1"/>
    <property type="molecule type" value="Genomic_DNA"/>
</dbReference>
<evidence type="ECO:0000256" key="1">
    <source>
        <dbReference type="SAM" id="MobiDB-lite"/>
    </source>
</evidence>